<name>A0A2N0R0X2_9GLOM</name>
<reference evidence="1 2" key="1">
    <citation type="submission" date="2017-10" db="EMBL/GenBank/DDBJ databases">
        <title>Extensive intraspecific genome diversity in a model arbuscular mycorrhizal fungus.</title>
        <authorList>
            <person name="Chen E.C.H."/>
            <person name="Morin E."/>
            <person name="Baudet D."/>
            <person name="Noel J."/>
            <person name="Ndikumana S."/>
            <person name="Charron P."/>
            <person name="St-Onge C."/>
            <person name="Giorgi J."/>
            <person name="Grigoriev I.V."/>
            <person name="Roux C."/>
            <person name="Martin F.M."/>
            <person name="Corradi N."/>
        </authorList>
    </citation>
    <scope>NUCLEOTIDE SEQUENCE [LARGE SCALE GENOMIC DNA]</scope>
    <source>
        <strain evidence="1 2">A1</strain>
    </source>
</reference>
<dbReference type="SUPFAM" id="SSF56219">
    <property type="entry name" value="DNase I-like"/>
    <property type="match status" value="1"/>
</dbReference>
<sequence length="287" mass="34531">MIKNHGLQDVHECLAGKDMLDTWKSGKNSSRIDFIFTSEHILDSIISHEILDIEDFKTDHKALMIKFRIKENTNTSKKKLFTKIKKELNFIKLGDEDWDDIAGKVEEQLKTIEEGKINRKEIWDFLVKFYEKERKEKIQEIKNTKKEAMIKDDPNDMTDTEKIKDLIDKYENLEKINTLEYEIIKLVDKVIRTKWNLRKDKDYIYNAKEFRKTLIIENWETTDTGKNNAIKLSNLIRRYNNIEDRSEYQINIEKLRTNKFREELKTRKLERGIVIGEIYEEIMWKKT</sequence>
<dbReference type="EMBL" id="LLXH01001970">
    <property type="protein sequence ID" value="PKC56955.1"/>
    <property type="molecule type" value="Genomic_DNA"/>
</dbReference>
<reference evidence="1 2" key="2">
    <citation type="submission" date="2017-10" db="EMBL/GenBank/DDBJ databases">
        <title>Genome analyses suggest a sexual origin of heterokaryosis in a supposedly ancient asexual fungus.</title>
        <authorList>
            <person name="Corradi N."/>
            <person name="Sedzielewska K."/>
            <person name="Noel J."/>
            <person name="Charron P."/>
            <person name="Farinelli L."/>
            <person name="Marton T."/>
            <person name="Kruger M."/>
            <person name="Pelin A."/>
            <person name="Brachmann A."/>
            <person name="Corradi N."/>
        </authorList>
    </citation>
    <scope>NUCLEOTIDE SEQUENCE [LARGE SCALE GENOMIC DNA]</scope>
    <source>
        <strain evidence="1 2">A1</strain>
    </source>
</reference>
<evidence type="ECO:0008006" key="3">
    <source>
        <dbReference type="Google" id="ProtNLM"/>
    </source>
</evidence>
<dbReference type="VEuPathDB" id="FungiDB:RhiirFUN_001854"/>
<comment type="caution">
    <text evidence="1">The sequence shown here is derived from an EMBL/GenBank/DDBJ whole genome shotgun (WGS) entry which is preliminary data.</text>
</comment>
<protein>
    <recommendedName>
        <fullName evidence="3">Endonuclease/exonuclease/phosphatase domain-containing protein</fullName>
    </recommendedName>
</protein>
<dbReference type="InterPro" id="IPR036691">
    <property type="entry name" value="Endo/exonu/phosph_ase_sf"/>
</dbReference>
<dbReference type="Proteomes" id="UP000232688">
    <property type="component" value="Unassembled WGS sequence"/>
</dbReference>
<dbReference type="VEuPathDB" id="FungiDB:FUN_024508"/>
<evidence type="ECO:0000313" key="2">
    <source>
        <dbReference type="Proteomes" id="UP000232688"/>
    </source>
</evidence>
<dbReference type="VEuPathDB" id="FungiDB:RhiirA1_473239"/>
<proteinExistence type="predicted"/>
<accession>A0A2N0R0X2</accession>
<dbReference type="AlphaFoldDB" id="A0A2N0R0X2"/>
<gene>
    <name evidence="1" type="ORF">RhiirA1_473239</name>
</gene>
<dbReference type="Gene3D" id="3.60.10.10">
    <property type="entry name" value="Endonuclease/exonuclease/phosphatase"/>
    <property type="match status" value="1"/>
</dbReference>
<organism evidence="1 2">
    <name type="scientific">Rhizophagus irregularis</name>
    <dbReference type="NCBI Taxonomy" id="588596"/>
    <lineage>
        <taxon>Eukaryota</taxon>
        <taxon>Fungi</taxon>
        <taxon>Fungi incertae sedis</taxon>
        <taxon>Mucoromycota</taxon>
        <taxon>Glomeromycotina</taxon>
        <taxon>Glomeromycetes</taxon>
        <taxon>Glomerales</taxon>
        <taxon>Glomeraceae</taxon>
        <taxon>Rhizophagus</taxon>
    </lineage>
</organism>
<evidence type="ECO:0000313" key="1">
    <source>
        <dbReference type="EMBL" id="PKC56955.1"/>
    </source>
</evidence>